<gene>
    <name evidence="2" type="ORF">FGG12_01450</name>
</gene>
<dbReference type="Gene3D" id="3.40.30.10">
    <property type="entry name" value="Glutaredoxin"/>
    <property type="match status" value="1"/>
</dbReference>
<dbReference type="Pfam" id="PF02630">
    <property type="entry name" value="SCO1-SenC"/>
    <property type="match status" value="1"/>
</dbReference>
<organism evidence="2 3">
    <name type="scientific">Cupriavidus campinensis</name>
    <dbReference type="NCBI Taxonomy" id="151783"/>
    <lineage>
        <taxon>Bacteria</taxon>
        <taxon>Pseudomonadati</taxon>
        <taxon>Pseudomonadota</taxon>
        <taxon>Betaproteobacteria</taxon>
        <taxon>Burkholderiales</taxon>
        <taxon>Burkholderiaceae</taxon>
        <taxon>Cupriavidus</taxon>
    </lineage>
</organism>
<sequence length="243" mass="25735">MVTRRSAARVASLAHRVKPARPRGSPAVLMVLAVLCLVLVLGASGLWAITHGLTAWTLDQRREARIAAHQMRLPPIAVHDQLGQPHRLFGELPAEGPAEGARAVYLVDAIYTRCQTVCRALGAAFAQLSRQLEADGMTGRIGLISLSFDPRDTGADLAGYAREHGARPPQWRVAAPDAPAAMQALLREADIIAIPDGFGGFVHNGGLQVVDARGVVLGSFALEDFHAAYALAQRHALAGGAGR</sequence>
<dbReference type="InterPro" id="IPR036249">
    <property type="entry name" value="Thioredoxin-like_sf"/>
</dbReference>
<comment type="similarity">
    <text evidence="1">Belongs to the SCO1/2 family.</text>
</comment>
<proteinExistence type="inferred from homology"/>
<name>A0ABY3ETP4_9BURK</name>
<dbReference type="EMBL" id="VCIZ01000001">
    <property type="protein sequence ID" value="TSP14354.1"/>
    <property type="molecule type" value="Genomic_DNA"/>
</dbReference>
<evidence type="ECO:0000313" key="3">
    <source>
        <dbReference type="Proteomes" id="UP000318943"/>
    </source>
</evidence>
<dbReference type="InterPro" id="IPR003782">
    <property type="entry name" value="SCO1/SenC"/>
</dbReference>
<evidence type="ECO:0000313" key="2">
    <source>
        <dbReference type="EMBL" id="TSP14354.1"/>
    </source>
</evidence>
<comment type="caution">
    <text evidence="2">The sequence shown here is derived from an EMBL/GenBank/DDBJ whole genome shotgun (WGS) entry which is preliminary data.</text>
</comment>
<evidence type="ECO:0000256" key="1">
    <source>
        <dbReference type="ARBA" id="ARBA00010996"/>
    </source>
</evidence>
<dbReference type="CDD" id="cd02968">
    <property type="entry name" value="SCO"/>
    <property type="match status" value="1"/>
</dbReference>
<dbReference type="Proteomes" id="UP000318943">
    <property type="component" value="Unassembled WGS sequence"/>
</dbReference>
<protein>
    <submittedName>
        <fullName evidence="2">SCO family protein</fullName>
    </submittedName>
</protein>
<accession>A0ABY3ETP4</accession>
<reference evidence="2 3" key="1">
    <citation type="submission" date="2019-05" db="EMBL/GenBank/DDBJ databases">
        <title>Whole genome sequence analysis of Cupriavidus campinensis S14E4C strain.</title>
        <authorList>
            <person name="Abbaszade G."/>
            <person name="Szabo A."/>
            <person name="Toumi M."/>
            <person name="Toth E."/>
        </authorList>
    </citation>
    <scope>NUCLEOTIDE SEQUENCE [LARGE SCALE GENOMIC DNA]</scope>
    <source>
        <strain evidence="2 3">S14E4C</strain>
    </source>
</reference>
<keyword evidence="3" id="KW-1185">Reference proteome</keyword>
<dbReference type="SUPFAM" id="SSF52833">
    <property type="entry name" value="Thioredoxin-like"/>
    <property type="match status" value="1"/>
</dbReference>